<reference evidence="2" key="1">
    <citation type="submission" date="2015-07" db="EMBL/GenBank/DDBJ databases">
        <title>Transcriptome Assembly of Anthurium amnicola.</title>
        <authorList>
            <person name="Suzuki J."/>
        </authorList>
    </citation>
    <scope>NUCLEOTIDE SEQUENCE</scope>
</reference>
<evidence type="ECO:0000313" key="2">
    <source>
        <dbReference type="EMBL" id="JAT65937.1"/>
    </source>
</evidence>
<feature type="non-terminal residue" evidence="2">
    <location>
        <position position="1"/>
    </location>
</feature>
<feature type="compositionally biased region" description="Basic residues" evidence="1">
    <location>
        <begin position="74"/>
        <end position="95"/>
    </location>
</feature>
<feature type="compositionally biased region" description="Basic and acidic residues" evidence="1">
    <location>
        <begin position="299"/>
        <end position="312"/>
    </location>
</feature>
<feature type="compositionally biased region" description="Low complexity" evidence="1">
    <location>
        <begin position="1"/>
        <end position="10"/>
    </location>
</feature>
<dbReference type="AlphaFoldDB" id="A0A1D1ZGD9"/>
<feature type="compositionally biased region" description="Low complexity" evidence="1">
    <location>
        <begin position="285"/>
        <end position="294"/>
    </location>
</feature>
<sequence>SLSLSLLPSFPRRRRPPSFLRNLRPWPIKAAPPAVRRNNSCRHLVSFTSVASGYYLVEPRQPDRRRQPPGAHGRPSRPPHPRLLRPRRRPTHQSPHHLPQVEHLPSPPPRRICPFLGEGKSQERERRPSETPVQASLRRAAAGGIGPPLRPPPVVLLHRQGCREVGRPPQGRALQHVAAGDPADVRGLLRRPQRPEGVPGGGGRARRVDGRLPQERAAEPTRRRWEVAARPPAAGLRRGEVGGRGRGVPADSRERRPGKAPGEGAPAGPPLRLPGLRGHAVPALRQLQRQPQGVRRGGRAAEEVPRLQRERPGTLPRLLLNC</sequence>
<feature type="region of interest" description="Disordered" evidence="1">
    <location>
        <begin position="1"/>
        <end position="24"/>
    </location>
</feature>
<accession>A0A1D1ZGD9</accession>
<gene>
    <name evidence="2" type="ORF">g.46074</name>
</gene>
<evidence type="ECO:0000256" key="1">
    <source>
        <dbReference type="SAM" id="MobiDB-lite"/>
    </source>
</evidence>
<dbReference type="EMBL" id="GDJX01001999">
    <property type="protein sequence ID" value="JAT65937.1"/>
    <property type="molecule type" value="Transcribed_RNA"/>
</dbReference>
<proteinExistence type="predicted"/>
<feature type="compositionally biased region" description="Basic and acidic residues" evidence="1">
    <location>
        <begin position="206"/>
        <end position="227"/>
    </location>
</feature>
<feature type="region of interest" description="Disordered" evidence="1">
    <location>
        <begin position="58"/>
        <end position="152"/>
    </location>
</feature>
<protein>
    <submittedName>
        <fullName evidence="2">Uncharacterized protein</fullName>
    </submittedName>
</protein>
<name>A0A1D1ZGD9_9ARAE</name>
<feature type="region of interest" description="Disordered" evidence="1">
    <location>
        <begin position="189"/>
        <end position="315"/>
    </location>
</feature>
<organism evidence="2">
    <name type="scientific">Anthurium amnicola</name>
    <dbReference type="NCBI Taxonomy" id="1678845"/>
    <lineage>
        <taxon>Eukaryota</taxon>
        <taxon>Viridiplantae</taxon>
        <taxon>Streptophyta</taxon>
        <taxon>Embryophyta</taxon>
        <taxon>Tracheophyta</taxon>
        <taxon>Spermatophyta</taxon>
        <taxon>Magnoliopsida</taxon>
        <taxon>Liliopsida</taxon>
        <taxon>Araceae</taxon>
        <taxon>Pothoideae</taxon>
        <taxon>Potheae</taxon>
        <taxon>Anthurium</taxon>
    </lineage>
</organism>
<feature type="compositionally biased region" description="Basic and acidic residues" evidence="1">
    <location>
        <begin position="120"/>
        <end position="129"/>
    </location>
</feature>